<dbReference type="InterPro" id="IPR040181">
    <property type="entry name" value="PKHG5/7"/>
</dbReference>
<dbReference type="GO" id="GO:0030424">
    <property type="term" value="C:axon"/>
    <property type="evidence" value="ECO:0007669"/>
    <property type="project" value="TreeGrafter"/>
</dbReference>
<keyword evidence="3" id="KW-0597">Phosphoprotein</keyword>
<dbReference type="InterPro" id="IPR011993">
    <property type="entry name" value="PH-like_dom_sf"/>
</dbReference>
<protein>
    <submittedName>
        <fullName evidence="9">DH domain-containing protein</fullName>
    </submittedName>
</protein>
<dbReference type="Gene3D" id="2.30.29.30">
    <property type="entry name" value="Pleckstrin-homology domain (PH domain)/Phosphotyrosine-binding domain (PTB)"/>
    <property type="match status" value="1"/>
</dbReference>
<dbReference type="AlphaFoldDB" id="A0A7I4Y9Z5"/>
<feature type="compositionally biased region" description="Basic and acidic residues" evidence="5">
    <location>
        <begin position="152"/>
        <end position="161"/>
    </location>
</feature>
<feature type="region of interest" description="Disordered" evidence="5">
    <location>
        <begin position="691"/>
        <end position="719"/>
    </location>
</feature>
<name>A0A7I4Y9Z5_HAECO</name>
<feature type="region of interest" description="Disordered" evidence="5">
    <location>
        <begin position="945"/>
        <end position="982"/>
    </location>
</feature>
<evidence type="ECO:0000259" key="7">
    <source>
        <dbReference type="PROSITE" id="PS50010"/>
    </source>
</evidence>
<dbReference type="GO" id="GO:0043542">
    <property type="term" value="P:endothelial cell migration"/>
    <property type="evidence" value="ECO:0007669"/>
    <property type="project" value="TreeGrafter"/>
</dbReference>
<evidence type="ECO:0000256" key="5">
    <source>
        <dbReference type="SAM" id="MobiDB-lite"/>
    </source>
</evidence>
<dbReference type="GO" id="GO:0030139">
    <property type="term" value="C:endocytic vesicle"/>
    <property type="evidence" value="ECO:0007669"/>
    <property type="project" value="TreeGrafter"/>
</dbReference>
<feature type="compositionally biased region" description="Pro residues" evidence="5">
    <location>
        <begin position="963"/>
        <end position="975"/>
    </location>
</feature>
<evidence type="ECO:0000256" key="2">
    <source>
        <dbReference type="ARBA" id="ARBA00022490"/>
    </source>
</evidence>
<dbReference type="WBParaSite" id="HCON_00063100-00001">
    <property type="protein sequence ID" value="HCON_00063100-00001"/>
    <property type="gene ID" value="HCON_00063100"/>
</dbReference>
<feature type="domain" description="PH" evidence="6">
    <location>
        <begin position="529"/>
        <end position="632"/>
    </location>
</feature>
<evidence type="ECO:0000313" key="9">
    <source>
        <dbReference type="WBParaSite" id="HCON_00063100-00001"/>
    </source>
</evidence>
<dbReference type="PANTHER" id="PTHR13217">
    <property type="entry name" value="PLECKSTRIN HOMOLOGY DOMAIN-CONTAINING FAMILY G MEMBER 7"/>
    <property type="match status" value="1"/>
</dbReference>
<dbReference type="SUPFAM" id="SSF50729">
    <property type="entry name" value="PH domain-like"/>
    <property type="match status" value="1"/>
</dbReference>
<keyword evidence="8" id="KW-1185">Reference proteome</keyword>
<dbReference type="InterPro" id="IPR001849">
    <property type="entry name" value="PH_domain"/>
</dbReference>
<organism evidence="8 9">
    <name type="scientific">Haemonchus contortus</name>
    <name type="common">Barber pole worm</name>
    <dbReference type="NCBI Taxonomy" id="6289"/>
    <lineage>
        <taxon>Eukaryota</taxon>
        <taxon>Metazoa</taxon>
        <taxon>Ecdysozoa</taxon>
        <taxon>Nematoda</taxon>
        <taxon>Chromadorea</taxon>
        <taxon>Rhabditida</taxon>
        <taxon>Rhabditina</taxon>
        <taxon>Rhabditomorpha</taxon>
        <taxon>Strongyloidea</taxon>
        <taxon>Trichostrongylidae</taxon>
        <taxon>Haemonchus</taxon>
    </lineage>
</organism>
<dbReference type="InterPro" id="IPR041020">
    <property type="entry name" value="PH_16"/>
</dbReference>
<dbReference type="SMART" id="SM00325">
    <property type="entry name" value="RhoGEF"/>
    <property type="match status" value="1"/>
</dbReference>
<proteinExistence type="predicted"/>
<feature type="compositionally biased region" description="Low complexity" evidence="5">
    <location>
        <begin position="890"/>
        <end position="910"/>
    </location>
</feature>
<accession>A0A7I4Y9Z5</accession>
<dbReference type="CDD" id="cd00160">
    <property type="entry name" value="RhoGEF"/>
    <property type="match status" value="1"/>
</dbReference>
<dbReference type="Proteomes" id="UP000025227">
    <property type="component" value="Unplaced"/>
</dbReference>
<dbReference type="GO" id="GO:0005886">
    <property type="term" value="C:plasma membrane"/>
    <property type="evidence" value="ECO:0007669"/>
    <property type="project" value="TreeGrafter"/>
</dbReference>
<evidence type="ECO:0000259" key="6">
    <source>
        <dbReference type="PROSITE" id="PS50003"/>
    </source>
</evidence>
<feature type="region of interest" description="Disordered" evidence="5">
    <location>
        <begin position="879"/>
        <end position="916"/>
    </location>
</feature>
<dbReference type="PROSITE" id="PS50010">
    <property type="entry name" value="DH_2"/>
    <property type="match status" value="1"/>
</dbReference>
<comment type="subcellular location">
    <subcellularLocation>
        <location evidence="1">Cytoplasm</location>
    </subcellularLocation>
</comment>
<evidence type="ECO:0000256" key="3">
    <source>
        <dbReference type="ARBA" id="ARBA00022553"/>
    </source>
</evidence>
<dbReference type="Gene3D" id="1.20.900.10">
    <property type="entry name" value="Dbl homology (DH) domain"/>
    <property type="match status" value="1"/>
</dbReference>
<dbReference type="SMART" id="SM00233">
    <property type="entry name" value="PH"/>
    <property type="match status" value="1"/>
</dbReference>
<feature type="domain" description="DH" evidence="7">
    <location>
        <begin position="282"/>
        <end position="473"/>
    </location>
</feature>
<dbReference type="CDD" id="cd13244">
    <property type="entry name" value="PH_PLEKHG5_G6"/>
    <property type="match status" value="1"/>
</dbReference>
<feature type="region of interest" description="Disordered" evidence="5">
    <location>
        <begin position="746"/>
        <end position="832"/>
    </location>
</feature>
<keyword evidence="2" id="KW-0963">Cytoplasm</keyword>
<dbReference type="SUPFAM" id="SSF48065">
    <property type="entry name" value="DBL homology domain (DH-domain)"/>
    <property type="match status" value="1"/>
</dbReference>
<dbReference type="Pfam" id="PF00621">
    <property type="entry name" value="RhoGEF"/>
    <property type="match status" value="1"/>
</dbReference>
<feature type="compositionally biased region" description="Basic and acidic residues" evidence="5">
    <location>
        <begin position="783"/>
        <end position="793"/>
    </location>
</feature>
<dbReference type="GO" id="GO:0005085">
    <property type="term" value="F:guanyl-nucleotide exchange factor activity"/>
    <property type="evidence" value="ECO:0007669"/>
    <property type="project" value="InterPro"/>
</dbReference>
<dbReference type="PROSITE" id="PS50003">
    <property type="entry name" value="PH_DOMAIN"/>
    <property type="match status" value="1"/>
</dbReference>
<evidence type="ECO:0000256" key="4">
    <source>
        <dbReference type="ARBA" id="ARBA00023054"/>
    </source>
</evidence>
<feature type="compositionally biased region" description="Basic and acidic residues" evidence="5">
    <location>
        <begin position="180"/>
        <end position="205"/>
    </location>
</feature>
<feature type="compositionally biased region" description="Polar residues" evidence="5">
    <location>
        <begin position="796"/>
        <end position="806"/>
    </location>
</feature>
<feature type="compositionally biased region" description="Low complexity" evidence="5">
    <location>
        <begin position="948"/>
        <end position="962"/>
    </location>
</feature>
<feature type="region of interest" description="Disordered" evidence="5">
    <location>
        <begin position="147"/>
        <end position="207"/>
    </location>
</feature>
<dbReference type="InterPro" id="IPR000219">
    <property type="entry name" value="DH_dom"/>
</dbReference>
<reference evidence="9" key="1">
    <citation type="submission" date="2020-12" db="UniProtKB">
        <authorList>
            <consortium name="WormBaseParasite"/>
        </authorList>
    </citation>
    <scope>IDENTIFICATION</scope>
    <source>
        <strain evidence="9">MHco3</strain>
    </source>
</reference>
<sequence length="998" mass="112984">CLREDATRCSRSRRPSLPVLQPPSILQKTMSSVGHAKARRPSLVEFHDAMRYHAVDIDGPPYLVAHFPDCGDTTEKIPLEPGLKLYQVFEEPLRARGLNVNDVEIFIERSSSAIPENADVRFLAGRNVIVRGRSAMRVGRHTRATLSMDEAASDRPSRKMSADAVSRKSSFAHSRMLQKTRQDYRIHSSDDVDSRGSDGSLKDSMMDEPSCSLAIDDGGTRRARSVTSSRISLFFAKEKEMLNKLNEMKERTEPISNIIPEIENHWTDIVADRGSLTRRHIDQQEAIWEIVTTEYRYIQVLKNMHDLSCYFLELQKMGYFKEISIARVFLNYSELFTVNVIFWRRAIQPLLDFSRQTRKPLDPVLLLNGFEDISEWSKCYIPFNLGHDDSHTYVQKKQKDNEMFREFVQWAESQESMRRQKLCDTLTSPMQRLTRYSLLLKAVLSNSTDDRERLIIQNMIDRTDAATQQLNFELNNNDLRLQMAEIMKSIDGYDAVDCEEFEKLFPNRRATLDLMAPMPLLPGPPQFRRVIHRGNLKIRESRQGPKVEMHCLLFTDMLLLCRTSNKRTDKGLRVARPPIHIAHMIYHPFNDASGFFIICMNEFDAPCSIYLMHTTDEKETRRWLEMINITSNEFKRLQGRPNDFESPIYDLKRGPLWQQSPPHCLPPVVHRKSSSMDSQVVAAHAHLNHMHRSTTLSSTEQLDRNLDVNDPGTRMPPLHKLSVSSYPLCGSKSSVDLHMTLAAEPSSTTNIDCPRLSRSISNASDPEPEGKRSRSASPLLMDNSKRPPQDPHEALQTPSRARSEATTPAEELSGSSTIVEDELVPSQGGRRFEKRYHTADGIDVLKPKGAMLQGGILKRFSWNVSSAVGASSRKISARLGEHSRRHSQASTAASSESFGSSTSGISSSSSHAENETKTHISTIAVNDEETATASLAISLDLPEDLNESSSTTLPQQIQQPLQVTPPLPSIPPPPTEHGQKHQDLLRFIMENHLETSDV</sequence>
<dbReference type="OrthoDB" id="660555at2759"/>
<keyword evidence="4" id="KW-0175">Coiled coil</keyword>
<dbReference type="PANTHER" id="PTHR13217:SF11">
    <property type="entry name" value="PLECKSTRIN HOMOLOGY DOMAIN-CONTAINING FAMILY G MEMBER 5"/>
    <property type="match status" value="1"/>
</dbReference>
<evidence type="ECO:0000313" key="8">
    <source>
        <dbReference type="Proteomes" id="UP000025227"/>
    </source>
</evidence>
<dbReference type="InterPro" id="IPR035899">
    <property type="entry name" value="DBL_dom_sf"/>
</dbReference>
<feature type="region of interest" description="Disordered" evidence="5">
    <location>
        <begin position="1"/>
        <end position="20"/>
    </location>
</feature>
<evidence type="ECO:0000256" key="1">
    <source>
        <dbReference type="ARBA" id="ARBA00004496"/>
    </source>
</evidence>
<dbReference type="Pfam" id="PF17838">
    <property type="entry name" value="PH_16"/>
    <property type="match status" value="1"/>
</dbReference>
<dbReference type="GO" id="GO:0007266">
    <property type="term" value="P:Rho protein signal transduction"/>
    <property type="evidence" value="ECO:0007669"/>
    <property type="project" value="TreeGrafter"/>
</dbReference>